<protein>
    <submittedName>
        <fullName evidence="1">Uncharacterized protein</fullName>
    </submittedName>
</protein>
<dbReference type="Gene3D" id="3.40.50.1820">
    <property type="entry name" value="alpha/beta hydrolase"/>
    <property type="match status" value="1"/>
</dbReference>
<dbReference type="EMBL" id="JARBJD010000169">
    <property type="protein sequence ID" value="KAK2948745.1"/>
    <property type="molecule type" value="Genomic_DNA"/>
</dbReference>
<dbReference type="Proteomes" id="UP001281761">
    <property type="component" value="Unassembled WGS sequence"/>
</dbReference>
<reference evidence="1 2" key="1">
    <citation type="journal article" date="2022" name="bioRxiv">
        <title>Genomics of Preaxostyla Flagellates Illuminates Evolutionary Transitions and the Path Towards Mitochondrial Loss.</title>
        <authorList>
            <person name="Novak L.V.F."/>
            <person name="Treitli S.C."/>
            <person name="Pyrih J."/>
            <person name="Halakuc P."/>
            <person name="Pipaliya S.V."/>
            <person name="Vacek V."/>
            <person name="Brzon O."/>
            <person name="Soukal P."/>
            <person name="Eme L."/>
            <person name="Dacks J.B."/>
            <person name="Karnkowska A."/>
            <person name="Elias M."/>
            <person name="Hampl V."/>
        </authorList>
    </citation>
    <scope>NUCLEOTIDE SEQUENCE [LARGE SCALE GENOMIC DNA]</scope>
    <source>
        <strain evidence="1">NAU3</strain>
        <tissue evidence="1">Gut</tissue>
    </source>
</reference>
<gene>
    <name evidence="1" type="ORF">BLNAU_16280</name>
</gene>
<keyword evidence="2" id="KW-1185">Reference proteome</keyword>
<proteinExistence type="predicted"/>
<evidence type="ECO:0000313" key="1">
    <source>
        <dbReference type="EMBL" id="KAK2948745.1"/>
    </source>
</evidence>
<dbReference type="InterPro" id="IPR029058">
    <property type="entry name" value="AB_hydrolase_fold"/>
</dbReference>
<comment type="caution">
    <text evidence="1">The sequence shown here is derived from an EMBL/GenBank/DDBJ whole genome shotgun (WGS) entry which is preliminary data.</text>
</comment>
<sequence length="346" mass="37471">MGNMPMSSNKILPATPTTSLIPFIKHSPTSKLLSSIHHTPPSTSPGTSRRVSSHHPLFLIDCPPLVAIQTLLSLHSAIVCPRGTDSLILLNAVNVSSILSISSYHINLSLSDWRLVNVFGHAASAYDEDLKTLVETAFRAAGGIVAHRFVTCSVVDQSWIDTYIFAVITSGAPFGGAPMTGCSHGDTGRAEPSLGIIDDSHHFSVIGASTISTLTQDCACLHWMIPNKNTFDDDCVVGQLKTSKGDNMCNITLKNWTWTYDQAGKAGVKTAIQRTRSITDQPLVQPKVMTHVMYSIGVNTTAGVILNATNPRWWSDAHSDYYMDDDGTVSNVSLSVLHKWRDPSLV</sequence>
<evidence type="ECO:0000313" key="2">
    <source>
        <dbReference type="Proteomes" id="UP001281761"/>
    </source>
</evidence>
<name>A0ABQ9XEU8_9EUKA</name>
<organism evidence="1 2">
    <name type="scientific">Blattamonas nauphoetae</name>
    <dbReference type="NCBI Taxonomy" id="2049346"/>
    <lineage>
        <taxon>Eukaryota</taxon>
        <taxon>Metamonada</taxon>
        <taxon>Preaxostyla</taxon>
        <taxon>Oxymonadida</taxon>
        <taxon>Blattamonas</taxon>
    </lineage>
</organism>
<accession>A0ABQ9XEU8</accession>